<proteinExistence type="inferred from homology"/>
<keyword evidence="3" id="KW-0479">Metal-binding</keyword>
<dbReference type="SUPFAM" id="SSF53649">
    <property type="entry name" value="Alkaline phosphatase-like"/>
    <property type="match status" value="1"/>
</dbReference>
<evidence type="ECO:0000256" key="2">
    <source>
        <dbReference type="ARBA" id="ARBA00008779"/>
    </source>
</evidence>
<dbReference type="EMBL" id="CP046566">
    <property type="protein sequence ID" value="QGW27371.1"/>
    <property type="molecule type" value="Genomic_DNA"/>
</dbReference>
<dbReference type="Proteomes" id="UP000426027">
    <property type="component" value="Chromosome"/>
</dbReference>
<dbReference type="PANTHER" id="PTHR42693">
    <property type="entry name" value="ARYLSULFATASE FAMILY MEMBER"/>
    <property type="match status" value="1"/>
</dbReference>
<dbReference type="RefSeq" id="WP_157477078.1">
    <property type="nucleotide sequence ID" value="NZ_CP046566.1"/>
</dbReference>
<dbReference type="Pfam" id="PF00884">
    <property type="entry name" value="Sulfatase"/>
    <property type="match status" value="1"/>
</dbReference>
<evidence type="ECO:0000256" key="6">
    <source>
        <dbReference type="ARBA" id="ARBA00022837"/>
    </source>
</evidence>
<evidence type="ECO:0000256" key="7">
    <source>
        <dbReference type="SAM" id="SignalP"/>
    </source>
</evidence>
<organism evidence="9 10">
    <name type="scientific">Phnomibacter ginsenosidimutans</name>
    <dbReference type="NCBI Taxonomy" id="2676868"/>
    <lineage>
        <taxon>Bacteria</taxon>
        <taxon>Pseudomonadati</taxon>
        <taxon>Bacteroidota</taxon>
        <taxon>Chitinophagia</taxon>
        <taxon>Chitinophagales</taxon>
        <taxon>Chitinophagaceae</taxon>
        <taxon>Phnomibacter</taxon>
    </lineage>
</organism>
<dbReference type="InterPro" id="IPR000917">
    <property type="entry name" value="Sulfatase_N"/>
</dbReference>
<dbReference type="GO" id="GO:0046872">
    <property type="term" value="F:metal ion binding"/>
    <property type="evidence" value="ECO:0007669"/>
    <property type="project" value="UniProtKB-KW"/>
</dbReference>
<dbReference type="KEGG" id="fls:GLV81_03980"/>
<dbReference type="Gene3D" id="3.30.1120.10">
    <property type="match status" value="1"/>
</dbReference>
<protein>
    <submittedName>
        <fullName evidence="9">Sulfatase-like hydrolase/transferase</fullName>
    </submittedName>
</protein>
<dbReference type="GO" id="GO:0004065">
    <property type="term" value="F:arylsulfatase activity"/>
    <property type="evidence" value="ECO:0007669"/>
    <property type="project" value="TreeGrafter"/>
</dbReference>
<dbReference type="AlphaFoldDB" id="A0A6I6GXT2"/>
<dbReference type="InterPro" id="IPR050738">
    <property type="entry name" value="Sulfatase"/>
</dbReference>
<keyword evidence="6" id="KW-0106">Calcium</keyword>
<evidence type="ECO:0000313" key="9">
    <source>
        <dbReference type="EMBL" id="QGW27371.1"/>
    </source>
</evidence>
<reference evidence="9 10" key="1">
    <citation type="submission" date="2019-11" db="EMBL/GenBank/DDBJ databases">
        <authorList>
            <person name="Im W.T."/>
        </authorList>
    </citation>
    <scope>NUCLEOTIDE SEQUENCE [LARGE SCALE GENOMIC DNA]</scope>
    <source>
        <strain evidence="9 10">SB-02</strain>
    </source>
</reference>
<name>A0A6I6GXT2_9BACT</name>
<sequence>MLNRIWFSLLLMVAVQASLAQSKMKSPNVIFILADDLGSMDLSCYGSRFYETPNLDALAGMGVKFINNYSSSPVCSPTRASILTGKNPIHTGVTDWITGRQENGARVKPFEKLIAPPTAYELALQEHTLAEHALNNGYQTFFAGKWHLGEEEKFWPLSQGFQTNIGGWSKGAPTGKKNDSTGGFFSPYANPTLTDGPQGEYLTDRLANECIRFIKAQSDTPFFMMYALYAVHNPLQAPAALIEKYKQKQQQLGYTDKDRFVKNENWMMHQADWKLRLLQDHAVYAAMIENMDWNIGRIIQSLKEKGLLDNTIIVFTSDNGGLSTAEGSPTSNAPLRAGKGWLYEGGIRVPLLMYWKGQLQQGLVSNMPVISSDIFTTLSAVMQKGFKKPSALEGENLLPLLKSPAAIKERTLYWYYPHYSNQGGRPAAAIRQGHYKLILNFDNNSTELYDLSIDFSEKNNLANQQIAKRDALKTLLEKWLQKNNAGSFTPNPGYQQ</sequence>
<evidence type="ECO:0000256" key="3">
    <source>
        <dbReference type="ARBA" id="ARBA00022723"/>
    </source>
</evidence>
<evidence type="ECO:0000256" key="4">
    <source>
        <dbReference type="ARBA" id="ARBA00022729"/>
    </source>
</evidence>
<dbReference type="PANTHER" id="PTHR42693:SF42">
    <property type="entry name" value="ARYLSULFATASE G"/>
    <property type="match status" value="1"/>
</dbReference>
<dbReference type="CDD" id="cd16144">
    <property type="entry name" value="ARS_like"/>
    <property type="match status" value="1"/>
</dbReference>
<feature type="domain" description="Sulfatase N-terminal" evidence="8">
    <location>
        <begin position="27"/>
        <end position="382"/>
    </location>
</feature>
<comment type="cofactor">
    <cofactor evidence="1">
        <name>Ca(2+)</name>
        <dbReference type="ChEBI" id="CHEBI:29108"/>
    </cofactor>
</comment>
<feature type="chain" id="PRO_5026286659" evidence="7">
    <location>
        <begin position="21"/>
        <end position="496"/>
    </location>
</feature>
<dbReference type="GO" id="GO:0016740">
    <property type="term" value="F:transferase activity"/>
    <property type="evidence" value="ECO:0007669"/>
    <property type="project" value="UniProtKB-KW"/>
</dbReference>
<evidence type="ECO:0000256" key="1">
    <source>
        <dbReference type="ARBA" id="ARBA00001913"/>
    </source>
</evidence>
<feature type="signal peptide" evidence="7">
    <location>
        <begin position="1"/>
        <end position="20"/>
    </location>
</feature>
<evidence type="ECO:0000256" key="5">
    <source>
        <dbReference type="ARBA" id="ARBA00022801"/>
    </source>
</evidence>
<evidence type="ECO:0000313" key="10">
    <source>
        <dbReference type="Proteomes" id="UP000426027"/>
    </source>
</evidence>
<evidence type="ECO:0000259" key="8">
    <source>
        <dbReference type="Pfam" id="PF00884"/>
    </source>
</evidence>
<dbReference type="PROSITE" id="PS00149">
    <property type="entry name" value="SULFATASE_2"/>
    <property type="match status" value="1"/>
</dbReference>
<keyword evidence="4 7" id="KW-0732">Signal</keyword>
<keyword evidence="9" id="KW-0808">Transferase</keyword>
<comment type="similarity">
    <text evidence="2">Belongs to the sulfatase family.</text>
</comment>
<dbReference type="PROSITE" id="PS00523">
    <property type="entry name" value="SULFATASE_1"/>
    <property type="match status" value="1"/>
</dbReference>
<dbReference type="InterPro" id="IPR017850">
    <property type="entry name" value="Alkaline_phosphatase_core_sf"/>
</dbReference>
<dbReference type="InterPro" id="IPR024607">
    <property type="entry name" value="Sulfatase_CS"/>
</dbReference>
<keyword evidence="10" id="KW-1185">Reference proteome</keyword>
<dbReference type="Gene3D" id="3.40.720.10">
    <property type="entry name" value="Alkaline Phosphatase, subunit A"/>
    <property type="match status" value="1"/>
</dbReference>
<keyword evidence="5 9" id="KW-0378">Hydrolase</keyword>
<accession>A0A6I6GXT2</accession>
<gene>
    <name evidence="9" type="ORF">GLV81_03980</name>
</gene>